<evidence type="ECO:0008006" key="3">
    <source>
        <dbReference type="Google" id="ProtNLM"/>
    </source>
</evidence>
<proteinExistence type="predicted"/>
<accession>A0A1N6EZB1</accession>
<evidence type="ECO:0000313" key="2">
    <source>
        <dbReference type="Proteomes" id="UP000184782"/>
    </source>
</evidence>
<gene>
    <name evidence="1" type="ORF">SAMN05421769_0841</name>
</gene>
<sequence>MKKIIITSTLFLFIISCKQKDTENKIVDTAAENTESSFPIKRMSNAQNILDGIYSELIKNDAELQKLDKKVNAITSDSKIMKELYSDIINNSNDYYNIAESNAKAINDSLLKKEILAIVTNSSEKFTQKKMKFEELAKQVNINNHKIYSFYQAFKIRKTLPEIEKYQNAHPLKTNSLNNFINKQNQLLNELKNFK</sequence>
<dbReference type="PROSITE" id="PS51257">
    <property type="entry name" value="PROKAR_LIPOPROTEIN"/>
    <property type="match status" value="1"/>
</dbReference>
<name>A0A1N6EZB1_9FLAO</name>
<evidence type="ECO:0000313" key="1">
    <source>
        <dbReference type="EMBL" id="SIN88375.1"/>
    </source>
</evidence>
<dbReference type="RefSeq" id="WP_074229021.1">
    <property type="nucleotide sequence ID" value="NZ_FSRQ01000001.1"/>
</dbReference>
<dbReference type="Proteomes" id="UP000184782">
    <property type="component" value="Unassembled WGS sequence"/>
</dbReference>
<organism evidence="1 2">
    <name type="scientific">Chryseobacterium scophthalmum</name>
    <dbReference type="NCBI Taxonomy" id="59733"/>
    <lineage>
        <taxon>Bacteria</taxon>
        <taxon>Pseudomonadati</taxon>
        <taxon>Bacteroidota</taxon>
        <taxon>Flavobacteriia</taxon>
        <taxon>Flavobacteriales</taxon>
        <taxon>Weeksellaceae</taxon>
        <taxon>Chryseobacterium group</taxon>
        <taxon>Chryseobacterium</taxon>
    </lineage>
</organism>
<keyword evidence="2" id="KW-1185">Reference proteome</keyword>
<dbReference type="STRING" id="59733.SAMN05421769_0841"/>
<protein>
    <recommendedName>
        <fullName evidence="3">Lipoprotein</fullName>
    </recommendedName>
</protein>
<dbReference type="AlphaFoldDB" id="A0A1N6EZB1"/>
<dbReference type="OrthoDB" id="706486at2"/>
<dbReference type="EMBL" id="FSRQ01000001">
    <property type="protein sequence ID" value="SIN88375.1"/>
    <property type="molecule type" value="Genomic_DNA"/>
</dbReference>
<reference evidence="2" key="1">
    <citation type="submission" date="2016-12" db="EMBL/GenBank/DDBJ databases">
        <authorList>
            <person name="Varghese N."/>
            <person name="Submissions S."/>
        </authorList>
    </citation>
    <scope>NUCLEOTIDE SEQUENCE [LARGE SCALE GENOMIC DNA]</scope>
    <source>
        <strain evidence="2">DSM 16779</strain>
    </source>
</reference>